<feature type="chain" id="PRO_5046305579" description="Beta-lactamase-related domain-containing protein" evidence="2">
    <location>
        <begin position="21"/>
        <end position="1239"/>
    </location>
</feature>
<gene>
    <name evidence="5" type="ORF">Purlil1_949</name>
</gene>
<feature type="compositionally biased region" description="Low complexity" evidence="1">
    <location>
        <begin position="787"/>
        <end position="804"/>
    </location>
</feature>
<feature type="compositionally biased region" description="Low complexity" evidence="1">
    <location>
        <begin position="953"/>
        <end position="965"/>
    </location>
</feature>
<feature type="region of interest" description="Disordered" evidence="1">
    <location>
        <begin position="712"/>
        <end position="733"/>
    </location>
</feature>
<dbReference type="InterPro" id="IPR001466">
    <property type="entry name" value="Beta-lactam-related"/>
</dbReference>
<evidence type="ECO:0000313" key="6">
    <source>
        <dbReference type="Proteomes" id="UP001287286"/>
    </source>
</evidence>
<feature type="compositionally biased region" description="Gly residues" evidence="1">
    <location>
        <begin position="805"/>
        <end position="829"/>
    </location>
</feature>
<dbReference type="PANTHER" id="PTHR28307">
    <property type="entry name" value="PROTEIN PAL1"/>
    <property type="match status" value="1"/>
</dbReference>
<proteinExistence type="predicted"/>
<feature type="domain" description="Beta-lactamase-related" evidence="3">
    <location>
        <begin position="81"/>
        <end position="330"/>
    </location>
</feature>
<sequence length="1239" mass="131514">MPSFTRLLLLSAVTWCAATAFSPCPLIGQYLPPPTITQDDATSLSQGYRASFDSLVQHGGSDKYGEISANATSFAVVFFAGATGKTIFEYYHTADNTSSSVDSNTRFPVGDVTMVFTVYSWLALMGEHWDAPITKFLPELADAGPVPWEDVTIGSLAGHMSGLPRHVCTAPHGCSDGRLRGIADQQPVFLPDTTPMVSYAAFEVLAAAMERSKSRDFASLLQSSILGPLNMSRSGLRLADVFAARNNDLPAVKEPAALSMVSTVGDLARAGKAILSSKLIPAAVTRRWLHSNADTSNLRNGVGRPWEVYRAGSNATSPILDVFTKSGADGGLDLNVYADVASEALESLLGLAARQSAMRFGGTYGGDKDRLVLSQGSPGLEVKDFKLDGVDMMAVAARQLGIMPKDLDYRLYPTNVKDARHHQFVAVFQDRAAPVDMGTPTCITWQSVDAQAQARTRFVFELNDQRATGVVLGRTRNEATPPPRAMLTHTRACVPRRAPAGSTLGREASASTSPDPSAPRSARAATLCAIDIQLTNWVVPPTSGGQTAYARWGKLRRSRSAGSEEDHTGEGDGGVLGDCASVSLGRMGREKMRIKTEIDGEGLDKQWGPAPAPAPARRRRGTAGGTLVSGRRGIGCVTPPPRCPAATDGPSDKSLSHESSQVESTWARAVAEAAAKPRLPLVLVVVVARSPDALAAAGAAQRYILDPLTAPEPSQEAMTRSGTSTAPSASAAHVDYRRHHPPSFFSAARSLKKLSLDEVRRPVASGSSSRAVNDDNDDSSRYPTPPSSAGSAGSPTGRAAAARGSGSGSGSGAGSGSGSVGGSGIGSGSGAAASGSGPGPGPRGDAAPLHPSNPFATTTSYARLDTHARHGDEISPPLSPQHHRSNSKPSASSRSSHHAPSQQHQLRTHRRHPSAPTPSGSWFDEPGPLPSHPHLHPPRPRDHHHRRNLSVASNTTGNSTSSNDNIKGNDDDTNTNTNTTTNLQRHRSLRQRYPCDMSHRPLDMLRADARAADRGPHQRHRKRISDTDTIDALDTIGGAYHHGGPYDATLTSRNLNAKYSPVAAVKASNEAALRATPRENIQDSLERHVPLQGTATIPAGARDMSGRIMDYEEGADLMREPDADGGAYKRWPGVQYHPDDYKGKGEPSFTIERDLKARKHGKHLSEADAFEMHPGVNRRAARQRSASNADQEGSASGNAYGGGGTGEGVRRSHSTGKKFSEGIKRRFGSLRHKKPAEVQ</sequence>
<evidence type="ECO:0008006" key="7">
    <source>
        <dbReference type="Google" id="ProtNLM"/>
    </source>
</evidence>
<evidence type="ECO:0000256" key="1">
    <source>
        <dbReference type="SAM" id="MobiDB-lite"/>
    </source>
</evidence>
<keyword evidence="2" id="KW-0732">Signal</keyword>
<evidence type="ECO:0000256" key="2">
    <source>
        <dbReference type="SAM" id="SignalP"/>
    </source>
</evidence>
<comment type="caution">
    <text evidence="5">The sequence shown here is derived from an EMBL/GenBank/DDBJ whole genome shotgun (WGS) entry which is preliminary data.</text>
</comment>
<reference evidence="5 6" key="1">
    <citation type="journal article" date="2024" name="Microbiol. Resour. Announc.">
        <title>Genome annotations for the ascomycete fungi Trichoderma harzianum, Trichoderma aggressivum, and Purpureocillium lilacinum.</title>
        <authorList>
            <person name="Beijen E.P.W."/>
            <person name="Ohm R.A."/>
        </authorList>
    </citation>
    <scope>NUCLEOTIDE SEQUENCE [LARGE SCALE GENOMIC DNA]</scope>
    <source>
        <strain evidence="5 6">CBS 150709</strain>
    </source>
</reference>
<dbReference type="Proteomes" id="UP001287286">
    <property type="component" value="Unassembled WGS sequence"/>
</dbReference>
<keyword evidence="6" id="KW-1185">Reference proteome</keyword>
<dbReference type="InterPro" id="IPR058664">
    <property type="entry name" value="ARB_00930-like_C"/>
</dbReference>
<dbReference type="PANTHER" id="PTHR28307:SF1">
    <property type="entry name" value="PAL1 CELL MORPHOLOGY PROTEIN"/>
    <property type="match status" value="1"/>
</dbReference>
<accession>A0ABR0CDT7</accession>
<feature type="compositionally biased region" description="Basic residues" evidence="1">
    <location>
        <begin position="1225"/>
        <end position="1239"/>
    </location>
</feature>
<dbReference type="Gene3D" id="3.40.710.10">
    <property type="entry name" value="DD-peptidase/beta-lactamase superfamily"/>
    <property type="match status" value="1"/>
</dbReference>
<dbReference type="InterPro" id="IPR013226">
    <property type="entry name" value="Pal1"/>
</dbReference>
<feature type="signal peptide" evidence="2">
    <location>
        <begin position="1"/>
        <end position="20"/>
    </location>
</feature>
<feature type="compositionally biased region" description="Low complexity" evidence="1">
    <location>
        <begin position="887"/>
        <end position="904"/>
    </location>
</feature>
<dbReference type="Pfam" id="PF26335">
    <property type="entry name" value="ARB_00930_C"/>
    <property type="match status" value="1"/>
</dbReference>
<dbReference type="SUPFAM" id="SSF56601">
    <property type="entry name" value="beta-lactamase/transpeptidase-like"/>
    <property type="match status" value="1"/>
</dbReference>
<evidence type="ECO:0000259" key="4">
    <source>
        <dbReference type="Pfam" id="PF26335"/>
    </source>
</evidence>
<feature type="region of interest" description="Disordered" evidence="1">
    <location>
        <begin position="1164"/>
        <end position="1239"/>
    </location>
</feature>
<dbReference type="Pfam" id="PF08316">
    <property type="entry name" value="Pal1"/>
    <property type="match status" value="1"/>
</dbReference>
<dbReference type="InterPro" id="IPR012338">
    <property type="entry name" value="Beta-lactam/transpept-like"/>
</dbReference>
<protein>
    <recommendedName>
        <fullName evidence="7">Beta-lactamase-related domain-containing protein</fullName>
    </recommendedName>
</protein>
<feature type="compositionally biased region" description="Basic residues" evidence="1">
    <location>
        <begin position="933"/>
        <end position="948"/>
    </location>
</feature>
<feature type="compositionally biased region" description="Low complexity" evidence="1">
    <location>
        <begin position="508"/>
        <end position="522"/>
    </location>
</feature>
<feature type="region of interest" description="Disordered" evidence="1">
    <location>
        <begin position="760"/>
        <end position="992"/>
    </location>
</feature>
<evidence type="ECO:0000313" key="5">
    <source>
        <dbReference type="EMBL" id="KAK4094344.1"/>
    </source>
</evidence>
<feature type="region of interest" description="Disordered" evidence="1">
    <location>
        <begin position="493"/>
        <end position="522"/>
    </location>
</feature>
<feature type="region of interest" description="Disordered" evidence="1">
    <location>
        <begin position="602"/>
        <end position="658"/>
    </location>
</feature>
<feature type="compositionally biased region" description="Low complexity" evidence="1">
    <location>
        <begin position="1183"/>
        <end position="1198"/>
    </location>
</feature>
<dbReference type="Pfam" id="PF00144">
    <property type="entry name" value="Beta-lactamase"/>
    <property type="match status" value="1"/>
</dbReference>
<feature type="compositionally biased region" description="Low complexity" evidence="1">
    <location>
        <begin position="719"/>
        <end position="732"/>
    </location>
</feature>
<dbReference type="EMBL" id="JAWRVI010000003">
    <property type="protein sequence ID" value="KAK4094344.1"/>
    <property type="molecule type" value="Genomic_DNA"/>
</dbReference>
<feature type="domain" description="Beta-lactamase-like ARB-00930-like C-terminal" evidence="4">
    <location>
        <begin position="352"/>
        <end position="472"/>
    </location>
</feature>
<evidence type="ECO:0000259" key="3">
    <source>
        <dbReference type="Pfam" id="PF00144"/>
    </source>
</evidence>
<organism evidence="5 6">
    <name type="scientific">Purpureocillium lilacinum</name>
    <name type="common">Paecilomyces lilacinus</name>
    <dbReference type="NCBI Taxonomy" id="33203"/>
    <lineage>
        <taxon>Eukaryota</taxon>
        <taxon>Fungi</taxon>
        <taxon>Dikarya</taxon>
        <taxon>Ascomycota</taxon>
        <taxon>Pezizomycotina</taxon>
        <taxon>Sordariomycetes</taxon>
        <taxon>Hypocreomycetidae</taxon>
        <taxon>Hypocreales</taxon>
        <taxon>Ophiocordycipitaceae</taxon>
        <taxon>Purpureocillium</taxon>
    </lineage>
</organism>
<feature type="compositionally biased region" description="Basic and acidic residues" evidence="1">
    <location>
        <begin position="864"/>
        <end position="873"/>
    </location>
</feature>
<name>A0ABR0CDT7_PURLI</name>